<dbReference type="GO" id="GO:0050982">
    <property type="term" value="P:detection of mechanical stimulus"/>
    <property type="evidence" value="ECO:0007669"/>
    <property type="project" value="TreeGrafter"/>
</dbReference>
<dbReference type="GO" id="GO:0042391">
    <property type="term" value="P:regulation of membrane potential"/>
    <property type="evidence" value="ECO:0007669"/>
    <property type="project" value="TreeGrafter"/>
</dbReference>
<organism evidence="5">
    <name type="scientific">Onchocerca flexuosa</name>
    <dbReference type="NCBI Taxonomy" id="387005"/>
    <lineage>
        <taxon>Eukaryota</taxon>
        <taxon>Metazoa</taxon>
        <taxon>Ecdysozoa</taxon>
        <taxon>Nematoda</taxon>
        <taxon>Chromadorea</taxon>
        <taxon>Rhabditida</taxon>
        <taxon>Spirurina</taxon>
        <taxon>Spiruromorpha</taxon>
        <taxon>Filarioidea</taxon>
        <taxon>Onchocercidae</taxon>
        <taxon>Onchocerca</taxon>
    </lineage>
</organism>
<evidence type="ECO:0000259" key="2">
    <source>
        <dbReference type="Pfam" id="PF15917"/>
    </source>
</evidence>
<dbReference type="PANTHER" id="PTHR13167:SF25">
    <property type="entry name" value="PIEZO-TYPE MECHANOSENSITIVE ION CHANNEL COMPONENT"/>
    <property type="match status" value="1"/>
</dbReference>
<evidence type="ECO:0000256" key="1">
    <source>
        <dbReference type="SAM" id="Phobius"/>
    </source>
</evidence>
<reference evidence="5" key="1">
    <citation type="submission" date="2016-06" db="UniProtKB">
        <authorList>
            <consortium name="WormBaseParasite"/>
        </authorList>
    </citation>
    <scope>IDENTIFICATION</scope>
</reference>
<sequence>MESMEYAFRNENNSPAGDNESIYSNSGCYDLKRDNPTYDFIAEQQSYVDFLKIIVFMYGHWITIIMVLVAGLGGVSLFALGYIILAFWILWQGTNLLHFLVIVSPPTFENFKVAFEGYNRQQLEGQEGIVIVQSSNGIVPVIDLIEEMIVAFILMYDPTVIFACTFVHVLIETDLCCIRQLFSIVCVNIIPGRINNYYLSSEQQEFDRECAVQKSETQIGFDTFAFGLLLLQLRIFNSWYFQHCMVEYRSEAVLMNRGAVLQDQLIEREMIEQNKQQEKKFKNIKVRTDQIRKDYEKRLSKAGAFIPQTYGHESAIDKNEHIKAVDTTKILDLIFSAKRAGDYYMFEYDPSEDALDKPVETFVPEVTPGASDFNKLDPAQV</sequence>
<keyword evidence="1" id="KW-0812">Transmembrane</keyword>
<dbReference type="WBParaSite" id="OFLC_0000280701-mRNA-1">
    <property type="protein sequence ID" value="OFLC_0000280701-mRNA-1"/>
    <property type="gene ID" value="OFLC_0000280701"/>
</dbReference>
<dbReference type="EMBL" id="UZAJ01001712">
    <property type="protein sequence ID" value="VDO34308.1"/>
    <property type="molecule type" value="Genomic_DNA"/>
</dbReference>
<keyword evidence="1" id="KW-1133">Transmembrane helix</keyword>
<keyword evidence="1" id="KW-0472">Membrane</keyword>
<dbReference type="PANTHER" id="PTHR13167">
    <property type="entry name" value="PIEZO-TYPE MECHANOSENSITIVE ION CHANNEL COMPONENT"/>
    <property type="match status" value="1"/>
</dbReference>
<dbReference type="GO" id="GO:0071260">
    <property type="term" value="P:cellular response to mechanical stimulus"/>
    <property type="evidence" value="ECO:0007669"/>
    <property type="project" value="TreeGrafter"/>
</dbReference>
<evidence type="ECO:0000313" key="5">
    <source>
        <dbReference type="WBParaSite" id="OFLC_0000280701-mRNA-1"/>
    </source>
</evidence>
<protein>
    <submittedName>
        <fullName evidence="5">PIEZO domain-containing protein</fullName>
    </submittedName>
</protein>
<name>A0A183H5P8_9BILA</name>
<dbReference type="GO" id="GO:0005886">
    <property type="term" value="C:plasma membrane"/>
    <property type="evidence" value="ECO:0007669"/>
    <property type="project" value="TreeGrafter"/>
</dbReference>
<dbReference type="InterPro" id="IPR031805">
    <property type="entry name" value="Piezo_TM25-28"/>
</dbReference>
<reference evidence="3 4" key="2">
    <citation type="submission" date="2018-11" db="EMBL/GenBank/DDBJ databases">
        <authorList>
            <consortium name="Pathogen Informatics"/>
        </authorList>
    </citation>
    <scope>NUCLEOTIDE SEQUENCE [LARGE SCALE GENOMIC DNA]</scope>
</reference>
<feature type="domain" description="Piezo TM25-28" evidence="2">
    <location>
        <begin position="138"/>
        <end position="355"/>
    </location>
</feature>
<dbReference type="GO" id="GO:0008381">
    <property type="term" value="F:mechanosensitive monoatomic ion channel activity"/>
    <property type="evidence" value="ECO:0007669"/>
    <property type="project" value="InterPro"/>
</dbReference>
<feature type="transmembrane region" description="Helical" evidence="1">
    <location>
        <begin position="61"/>
        <end position="91"/>
    </location>
</feature>
<accession>A0A183H5P8</accession>
<feature type="domain" description="Piezo TM25-28" evidence="2">
    <location>
        <begin position="31"/>
        <end position="98"/>
    </location>
</feature>
<dbReference type="AlphaFoldDB" id="A0A183H5P8"/>
<dbReference type="Proteomes" id="UP000267606">
    <property type="component" value="Unassembled WGS sequence"/>
</dbReference>
<dbReference type="GO" id="GO:0005261">
    <property type="term" value="F:monoatomic cation channel activity"/>
    <property type="evidence" value="ECO:0007669"/>
    <property type="project" value="TreeGrafter"/>
</dbReference>
<gene>
    <name evidence="3" type="ORF">OFLC_LOCUS2808</name>
</gene>
<dbReference type="STRING" id="387005.A0A183H5P8"/>
<dbReference type="InterPro" id="IPR027272">
    <property type="entry name" value="Piezo"/>
</dbReference>
<keyword evidence="4" id="KW-1185">Reference proteome</keyword>
<feature type="transmembrane region" description="Helical" evidence="1">
    <location>
        <begin position="149"/>
        <end position="171"/>
    </location>
</feature>
<dbReference type="Pfam" id="PF15917">
    <property type="entry name" value="Piezo_TM25-28"/>
    <property type="match status" value="2"/>
</dbReference>
<proteinExistence type="predicted"/>
<evidence type="ECO:0000313" key="3">
    <source>
        <dbReference type="EMBL" id="VDO34308.1"/>
    </source>
</evidence>
<evidence type="ECO:0000313" key="4">
    <source>
        <dbReference type="Proteomes" id="UP000267606"/>
    </source>
</evidence>